<keyword evidence="3" id="KW-1015">Disulfide bond</keyword>
<feature type="compositionally biased region" description="Polar residues" evidence="6">
    <location>
        <begin position="17"/>
        <end position="30"/>
    </location>
</feature>
<evidence type="ECO:0000256" key="2">
    <source>
        <dbReference type="ARBA" id="ARBA00023136"/>
    </source>
</evidence>
<protein>
    <submittedName>
        <fullName evidence="9">Irregular chiasm C-roughest protein-like</fullName>
    </submittedName>
</protein>
<evidence type="ECO:0000256" key="7">
    <source>
        <dbReference type="SAM" id="Phobius"/>
    </source>
</evidence>
<organism evidence="9">
    <name type="scientific">Hirondellea gigas</name>
    <dbReference type="NCBI Taxonomy" id="1518452"/>
    <lineage>
        <taxon>Eukaryota</taxon>
        <taxon>Metazoa</taxon>
        <taxon>Ecdysozoa</taxon>
        <taxon>Arthropoda</taxon>
        <taxon>Crustacea</taxon>
        <taxon>Multicrustacea</taxon>
        <taxon>Malacostraca</taxon>
        <taxon>Eumalacostraca</taxon>
        <taxon>Peracarida</taxon>
        <taxon>Amphipoda</taxon>
        <taxon>Amphilochidea</taxon>
        <taxon>Lysianassida</taxon>
        <taxon>Lysianassidira</taxon>
        <taxon>Lysianassoidea</taxon>
        <taxon>Lysianassidae</taxon>
        <taxon>Hirondellea</taxon>
    </lineage>
</organism>
<feature type="domain" description="Ig-like" evidence="8">
    <location>
        <begin position="510"/>
        <end position="605"/>
    </location>
</feature>
<dbReference type="SMART" id="SM00408">
    <property type="entry name" value="IGc2"/>
    <property type="match status" value="5"/>
</dbReference>
<feature type="region of interest" description="Disordered" evidence="6">
    <location>
        <begin position="1"/>
        <end position="38"/>
    </location>
</feature>
<dbReference type="PROSITE" id="PS50835">
    <property type="entry name" value="IG_LIKE"/>
    <property type="match status" value="5"/>
</dbReference>
<dbReference type="GO" id="GO:0005886">
    <property type="term" value="C:plasma membrane"/>
    <property type="evidence" value="ECO:0007669"/>
    <property type="project" value="TreeGrafter"/>
</dbReference>
<feature type="domain" description="Ig-like" evidence="8">
    <location>
        <begin position="239"/>
        <end position="330"/>
    </location>
</feature>
<comment type="subcellular location">
    <subcellularLocation>
        <location evidence="1">Membrane</location>
        <topology evidence="1">Single-pass type I membrane protein</topology>
    </subcellularLocation>
</comment>
<dbReference type="Pfam" id="PF08205">
    <property type="entry name" value="C2-set_2"/>
    <property type="match status" value="1"/>
</dbReference>
<dbReference type="InterPro" id="IPR013098">
    <property type="entry name" value="Ig_I-set"/>
</dbReference>
<reference evidence="9" key="1">
    <citation type="submission" date="2017-11" db="EMBL/GenBank/DDBJ databases">
        <title>The sensing device of the deep-sea amphipod.</title>
        <authorList>
            <person name="Kobayashi H."/>
            <person name="Nagahama T."/>
            <person name="Arai W."/>
            <person name="Sasagawa Y."/>
            <person name="Umeda M."/>
            <person name="Hayashi T."/>
            <person name="Nikaido I."/>
            <person name="Watanabe H."/>
            <person name="Oguri K."/>
            <person name="Kitazato H."/>
            <person name="Fujioka K."/>
            <person name="Kido Y."/>
            <person name="Takami H."/>
        </authorList>
    </citation>
    <scope>NUCLEOTIDE SEQUENCE</scope>
    <source>
        <tissue evidence="9">Whole body</tissue>
    </source>
</reference>
<dbReference type="SMART" id="SM00409">
    <property type="entry name" value="IG"/>
    <property type="match status" value="5"/>
</dbReference>
<feature type="compositionally biased region" description="Polar residues" evidence="6">
    <location>
        <begin position="658"/>
        <end position="671"/>
    </location>
</feature>
<keyword evidence="4" id="KW-0325">Glycoprotein</keyword>
<evidence type="ECO:0000256" key="6">
    <source>
        <dbReference type="SAM" id="MobiDB-lite"/>
    </source>
</evidence>
<dbReference type="SUPFAM" id="SSF48726">
    <property type="entry name" value="Immunoglobulin"/>
    <property type="match status" value="4"/>
</dbReference>
<keyword evidence="7" id="KW-1133">Transmembrane helix</keyword>
<keyword evidence="7" id="KW-0812">Transmembrane</keyword>
<evidence type="ECO:0000259" key="8">
    <source>
        <dbReference type="PROSITE" id="PS50835"/>
    </source>
</evidence>
<dbReference type="PANTHER" id="PTHR11640">
    <property type="entry name" value="NEPHRIN"/>
    <property type="match status" value="1"/>
</dbReference>
<dbReference type="InterPro" id="IPR036179">
    <property type="entry name" value="Ig-like_dom_sf"/>
</dbReference>
<feature type="compositionally biased region" description="Polar residues" evidence="6">
    <location>
        <begin position="890"/>
        <end position="904"/>
    </location>
</feature>
<dbReference type="GO" id="GO:0005911">
    <property type="term" value="C:cell-cell junction"/>
    <property type="evidence" value="ECO:0007669"/>
    <property type="project" value="TreeGrafter"/>
</dbReference>
<feature type="domain" description="Ig-like" evidence="8">
    <location>
        <begin position="427"/>
        <end position="500"/>
    </location>
</feature>
<dbReference type="InterPro" id="IPR003599">
    <property type="entry name" value="Ig_sub"/>
</dbReference>
<accession>A0A6A7FVC0</accession>
<feature type="region of interest" description="Disordered" evidence="6">
    <location>
        <begin position="865"/>
        <end position="907"/>
    </location>
</feature>
<dbReference type="InterPro" id="IPR003598">
    <property type="entry name" value="Ig_sub2"/>
</dbReference>
<feature type="region of interest" description="Disordered" evidence="6">
    <location>
        <begin position="646"/>
        <end position="673"/>
    </location>
</feature>
<keyword evidence="5" id="KW-0393">Immunoglobulin domain</keyword>
<dbReference type="PANTHER" id="PTHR11640:SF31">
    <property type="entry name" value="IRREGULAR CHIASM C-ROUGHEST PROTEIN-RELATED"/>
    <property type="match status" value="1"/>
</dbReference>
<evidence type="ECO:0000256" key="1">
    <source>
        <dbReference type="ARBA" id="ARBA00004479"/>
    </source>
</evidence>
<dbReference type="Pfam" id="PF13927">
    <property type="entry name" value="Ig_3"/>
    <property type="match status" value="2"/>
</dbReference>
<name>A0A6A7FVC0_9CRUS</name>
<keyword evidence="2 7" id="KW-0472">Membrane</keyword>
<dbReference type="GO" id="GO:0098609">
    <property type="term" value="P:cell-cell adhesion"/>
    <property type="evidence" value="ECO:0007669"/>
    <property type="project" value="TreeGrafter"/>
</dbReference>
<dbReference type="AlphaFoldDB" id="A0A6A7FVC0"/>
<dbReference type="Gene3D" id="2.60.40.10">
    <property type="entry name" value="Immunoglobulins"/>
    <property type="match status" value="5"/>
</dbReference>
<feature type="domain" description="Ig-like" evidence="8">
    <location>
        <begin position="133"/>
        <end position="231"/>
    </location>
</feature>
<proteinExistence type="evidence at transcript level"/>
<evidence type="ECO:0000256" key="5">
    <source>
        <dbReference type="ARBA" id="ARBA00023319"/>
    </source>
</evidence>
<dbReference type="EMBL" id="IACT01003011">
    <property type="protein sequence ID" value="LAC22264.1"/>
    <property type="molecule type" value="mRNA"/>
</dbReference>
<dbReference type="InterPro" id="IPR013783">
    <property type="entry name" value="Ig-like_fold"/>
</dbReference>
<feature type="domain" description="Ig-like" evidence="8">
    <location>
        <begin position="341"/>
        <end position="419"/>
    </location>
</feature>
<feature type="compositionally biased region" description="Pro residues" evidence="6">
    <location>
        <begin position="876"/>
        <end position="885"/>
    </location>
</feature>
<evidence type="ECO:0000256" key="4">
    <source>
        <dbReference type="ARBA" id="ARBA00023180"/>
    </source>
</evidence>
<feature type="transmembrane region" description="Helical" evidence="7">
    <location>
        <begin position="612"/>
        <end position="636"/>
    </location>
</feature>
<dbReference type="InterPro" id="IPR013162">
    <property type="entry name" value="CD80_C2-set"/>
</dbReference>
<dbReference type="InterPro" id="IPR051275">
    <property type="entry name" value="Cell_adhesion_signaling"/>
</dbReference>
<evidence type="ECO:0000256" key="3">
    <source>
        <dbReference type="ARBA" id="ARBA00023157"/>
    </source>
</evidence>
<dbReference type="InterPro" id="IPR007110">
    <property type="entry name" value="Ig-like_dom"/>
</dbReference>
<dbReference type="GO" id="GO:0050839">
    <property type="term" value="F:cell adhesion molecule binding"/>
    <property type="evidence" value="ECO:0007669"/>
    <property type="project" value="TreeGrafter"/>
</dbReference>
<sequence>MLESEVLSRLQEDSSMDTEQSTDLTRTGSPAPQHRARHRCPEQKQCWESYTEGRRRRKMCPVEHHTQSTRHSHQSTPHAHVLPSSSKRFRHCTYYRKLPGSLTSLLAYLITLVALLNSRDVYGNQLGNNALRQKFANQPSPQTAVIGSTVVLPCRVINMVGELQWTRDDFGLGNERELTAFKRYKMIGSHEEGDYSLRISPVTLEDDAKFQCQVTGAGSVSGVRSQSAKLSVYVPPERPDILQGPVVTTTAGAGVQIECISRGGKPAADIQWLDGSGREFRVGVEYTTDLLEDNHRQDAKSTLSFVATKEHHNAILTCTASNPAINQPLSTQVRLEVSYPPEVTISHASSGYKEGDTATLSCHASANPALLTFRWYRGGQLVSNENSTQLVLENVSRENNLEDITCEVSNDVGSSRKITRLNVHYGPSFLSEPDDVFADPGENVSLHCDVDANPEAKIVWMGQQEQTVFGRGPIFSLEATPKTVGNYLCIAKVDGFQEISGAVGLFLKGPPGVQAEASQWGQTGDTVSMVCHVTSASPRSVTVTWSKYGSKVDLEPGRFEEVEELTAQGLRHSLVIHNAKPEDFGTYNCSVQNAFGSGMVEIVLNKRKGLPLLLIIAGAGLGIVLVLAFAVGAVLYGKKSTAKQRAAKGNGGLPEKTVTLQLGDQSSNGNDSDLKVELENRTGSSLSNCKEPVELDGWDKDAISTGGSGGPIMGGTARQLPPIVSSPNNAPTPPSYHLTTSSPSYLYTEGYSRMSLKQNGHVMSNGGALSYGNYVDHSTLGGQKPGVITSGFSSVGLTSGYSTAGPTYSQGPLVTSSQHNIFPSYGDYDLSRENIDGSPSFTHNYPNGYSTHGLGCSTLPLGLHLTSRNNMNSNSGPPPPVPNPPTTSSINEHISGTASPSSATIPRLGIPVDPSQYIMPPRTQVMQGALATHV</sequence>
<dbReference type="Pfam" id="PF07679">
    <property type="entry name" value="I-set"/>
    <property type="match status" value="1"/>
</dbReference>
<evidence type="ECO:0000313" key="9">
    <source>
        <dbReference type="EMBL" id="LAC22264.1"/>
    </source>
</evidence>